<comment type="caution">
    <text evidence="2">The sequence shown here is derived from an EMBL/GenBank/DDBJ whole genome shotgun (WGS) entry which is preliminary data.</text>
</comment>
<dbReference type="SUPFAM" id="SSF50939">
    <property type="entry name" value="Sialidases"/>
    <property type="match status" value="1"/>
</dbReference>
<dbReference type="SUPFAM" id="SSF53474">
    <property type="entry name" value="alpha/beta-Hydrolases"/>
    <property type="match status" value="1"/>
</dbReference>
<evidence type="ECO:0008006" key="4">
    <source>
        <dbReference type="Google" id="ProtNLM"/>
    </source>
</evidence>
<dbReference type="InterPro" id="IPR026856">
    <property type="entry name" value="Sialidase_fam"/>
</dbReference>
<feature type="compositionally biased region" description="Polar residues" evidence="1">
    <location>
        <begin position="448"/>
        <end position="459"/>
    </location>
</feature>
<proteinExistence type="predicted"/>
<accession>A0ABP8NTA4</accession>
<dbReference type="EMBL" id="BAABGA010000120">
    <property type="protein sequence ID" value="GAA4472296.1"/>
    <property type="molecule type" value="Genomic_DNA"/>
</dbReference>
<evidence type="ECO:0000313" key="2">
    <source>
        <dbReference type="EMBL" id="GAA4472296.1"/>
    </source>
</evidence>
<evidence type="ECO:0000313" key="3">
    <source>
        <dbReference type="Proteomes" id="UP001500840"/>
    </source>
</evidence>
<reference evidence="3" key="1">
    <citation type="journal article" date="2019" name="Int. J. Syst. Evol. Microbiol.">
        <title>The Global Catalogue of Microorganisms (GCM) 10K type strain sequencing project: providing services to taxonomists for standard genome sequencing and annotation.</title>
        <authorList>
            <consortium name="The Broad Institute Genomics Platform"/>
            <consortium name="The Broad Institute Genome Sequencing Center for Infectious Disease"/>
            <person name="Wu L."/>
            <person name="Ma J."/>
        </authorList>
    </citation>
    <scope>NUCLEOTIDE SEQUENCE [LARGE SCALE GENOMIC DNA]</scope>
    <source>
        <strain evidence="3">JCM 17759</strain>
    </source>
</reference>
<name>A0ABP8NTA4_9BACT</name>
<dbReference type="Gene3D" id="3.40.50.1820">
    <property type="entry name" value="alpha/beta hydrolase"/>
    <property type="match status" value="1"/>
</dbReference>
<feature type="region of interest" description="Disordered" evidence="1">
    <location>
        <begin position="448"/>
        <end position="474"/>
    </location>
</feature>
<feature type="compositionally biased region" description="Low complexity" evidence="1">
    <location>
        <begin position="460"/>
        <end position="473"/>
    </location>
</feature>
<sequence>MRRRPTFASPPFPLIETFVMTVPWTPTRLAWTATLWMLVSSAIALAADSGNPATVAFTIDPTVAYQGYDGKQCWVHARAGAIPASDPAGQPSVVMTMQKLLLSGSDVFYPLHQTRSENLGDTWSDPVELNAFDRQRVAADASAPLPGGASVAPDLVQPGDETTVCDFAPKWHAASQRLLGIGQTVWYRNNRVMHASPRGIAYATFEPSKNQWSDWQTVNMPSDAKFKNAGAGSVQRVDLPGGDVLLPIYFRNPTQSQYSVTVVRCRYDGYTLQYVQHSDELTIPVKRGLCEPSLTQFRGRYYLTMRNDDHGYVCTSDDGMHFETPRRWTFDDGNDLGNYNTQQHWVTHSDGLFLVYTRRGANNDHVFRHRAPLFIAQVNPETLQVIRETEQVVVPEHGARLGNFGVTEVSPTETWVTVTEWMQPDGVEKHGSDNRVYVAKLMWDRPNQAWQGDSHTGAKSTTPEESTPEESAPNADTAWKTIAPYFSPPQKFADDFGDYSSPLTFKDGSPVETRAQWKRRRSEILADWQSMLGEWPPLITQPEVETLKTERRENFTQHQIRFPWTPNEKTTGYLLVPDGEGPHPAVVTVFYEPETAIGQGTANRDFALQLARRGFVVLSIGTTEATAAKTYSLYYPSLDNAQVQPLSMLAYAAANAWHVLANRPEVDSQRIGIVGHSFGGKWAMFASCLFDKFACAAWSDPGIVFDEARPSVNYWEPWYLGYHPKPWRRRGLIRDDNPVRGLYPKLVEDGHDLHELHALMAPRPFLVSAGSEDPLSRWQPLNHSVAVNAILGYRDRVAMTNRPDHSPNDSSNEVIYAFFAHFLKSHER</sequence>
<dbReference type="InterPro" id="IPR036278">
    <property type="entry name" value="Sialidase_sf"/>
</dbReference>
<dbReference type="PANTHER" id="PTHR10628">
    <property type="entry name" value="SIALIDASE"/>
    <property type="match status" value="1"/>
</dbReference>
<dbReference type="InterPro" id="IPR029058">
    <property type="entry name" value="AB_hydrolase_fold"/>
</dbReference>
<protein>
    <recommendedName>
        <fullName evidence="4">Alpha/beta hydrolase family protein</fullName>
    </recommendedName>
</protein>
<keyword evidence="3" id="KW-1185">Reference proteome</keyword>
<evidence type="ECO:0000256" key="1">
    <source>
        <dbReference type="SAM" id="MobiDB-lite"/>
    </source>
</evidence>
<gene>
    <name evidence="2" type="ORF">GCM10023156_68480</name>
</gene>
<dbReference type="Proteomes" id="UP001500840">
    <property type="component" value="Unassembled WGS sequence"/>
</dbReference>
<dbReference type="PANTHER" id="PTHR10628:SF26">
    <property type="entry name" value="SIALIDASE-RELATED"/>
    <property type="match status" value="1"/>
</dbReference>
<dbReference type="Gene3D" id="2.120.10.10">
    <property type="match status" value="1"/>
</dbReference>
<organism evidence="2 3">
    <name type="scientific">Novipirellula rosea</name>
    <dbReference type="NCBI Taxonomy" id="1031540"/>
    <lineage>
        <taxon>Bacteria</taxon>
        <taxon>Pseudomonadati</taxon>
        <taxon>Planctomycetota</taxon>
        <taxon>Planctomycetia</taxon>
        <taxon>Pirellulales</taxon>
        <taxon>Pirellulaceae</taxon>
        <taxon>Novipirellula</taxon>
    </lineage>
</organism>